<keyword evidence="8" id="KW-1185">Reference proteome</keyword>
<evidence type="ECO:0000259" key="6">
    <source>
        <dbReference type="PROSITE" id="PS51387"/>
    </source>
</evidence>
<dbReference type="Gene3D" id="3.40.462.20">
    <property type="match status" value="1"/>
</dbReference>
<evidence type="ECO:0000256" key="2">
    <source>
        <dbReference type="ARBA" id="ARBA00005466"/>
    </source>
</evidence>
<dbReference type="PANTHER" id="PTHR42973">
    <property type="entry name" value="BINDING OXIDOREDUCTASE, PUTATIVE (AFU_ORTHOLOGUE AFUA_1G17690)-RELATED"/>
    <property type="match status" value="1"/>
</dbReference>
<dbReference type="InterPro" id="IPR036318">
    <property type="entry name" value="FAD-bd_PCMH-like_sf"/>
</dbReference>
<comment type="cofactor">
    <cofactor evidence="1">
        <name>FAD</name>
        <dbReference type="ChEBI" id="CHEBI:57692"/>
    </cofactor>
</comment>
<gene>
    <name evidence="7" type="ORF">M1O15_12505</name>
</gene>
<evidence type="ECO:0000256" key="3">
    <source>
        <dbReference type="ARBA" id="ARBA00022630"/>
    </source>
</evidence>
<reference evidence="7 8" key="1">
    <citation type="submission" date="2022-04" db="EMBL/GenBank/DDBJ databases">
        <title>Streptomyces sp. nov. LCR6-01 isolated from Lichen of Dirinaria sp.</title>
        <authorList>
            <person name="Kanchanasin P."/>
            <person name="Tanasupawat S."/>
            <person name="Phongsopitanun W."/>
        </authorList>
    </citation>
    <scope>NUCLEOTIDE SEQUENCE [LARGE SCALE GENOMIC DNA]</scope>
    <source>
        <strain evidence="7 8">LCR6-01</strain>
    </source>
</reference>
<comment type="caution">
    <text evidence="7">The sequence shown here is derived from an EMBL/GenBank/DDBJ whole genome shotgun (WGS) entry which is preliminary data.</text>
</comment>
<dbReference type="InterPro" id="IPR006094">
    <property type="entry name" value="Oxid_FAD_bind_N"/>
</dbReference>
<accession>A0ABT0IA91</accession>
<dbReference type="InterPro" id="IPR006093">
    <property type="entry name" value="Oxy_OxRdtase_FAD_BS"/>
</dbReference>
<keyword evidence="5" id="KW-0560">Oxidoreductase</keyword>
<evidence type="ECO:0000256" key="4">
    <source>
        <dbReference type="ARBA" id="ARBA00022827"/>
    </source>
</evidence>
<dbReference type="InterPro" id="IPR016169">
    <property type="entry name" value="FAD-bd_PCMH_sub2"/>
</dbReference>
<dbReference type="Pfam" id="PF01565">
    <property type="entry name" value="FAD_binding_4"/>
    <property type="match status" value="1"/>
</dbReference>
<evidence type="ECO:0000256" key="1">
    <source>
        <dbReference type="ARBA" id="ARBA00001974"/>
    </source>
</evidence>
<evidence type="ECO:0000256" key="5">
    <source>
        <dbReference type="ARBA" id="ARBA00023002"/>
    </source>
</evidence>
<dbReference type="RefSeq" id="WP_248633802.1">
    <property type="nucleotide sequence ID" value="NZ_JALPTH010000010.1"/>
</dbReference>
<keyword evidence="3" id="KW-0285">Flavoprotein</keyword>
<dbReference type="Proteomes" id="UP001522868">
    <property type="component" value="Unassembled WGS sequence"/>
</dbReference>
<evidence type="ECO:0000313" key="7">
    <source>
        <dbReference type="EMBL" id="MCK8678204.1"/>
    </source>
</evidence>
<keyword evidence="4" id="KW-0274">FAD</keyword>
<comment type="similarity">
    <text evidence="2">Belongs to the oxygen-dependent FAD-linked oxidoreductase family.</text>
</comment>
<sequence>MTPPTAIPVGAPPGQDAVGELAAHVTGAVLTPGDEGFAAEAAGFNLRSRHRPALIVAAESAADVQAAVRFAAAHGMPLGVLATGHQPFPARDGFLLLTTRAMRGVRIDAGRRVARVAAGAVWSDVVGPAQAAGLAPLNGSSPRVGVVGFTLGGGHSPFLGRSVGWAADHVVSIEAVTADGTLHQVTAESDPELFWGLRGGRSNFGVVTALEIELFPLTSFYGGGIYHPAERTEEVLRAFTEVVPGAPDDFTCSVALLNMPPLPEIPEPFRGRALVHLRVAGLGTDEETERLIAPFRAIGPGLVDTVARHPYEAFAAVHADPDQPAPYEERSTLLAELPAEAVERLLECARRGAGGPVTVLELRHFGGALNRTPAHAAPVAAREAAFSLWGATVGPPEAVAAGYDSLSEVMERLSPWSTGRTYTNFTAREDRAEDVFTPAELDRLRALKRLHDPANLFRVNNHTIAPR</sequence>
<dbReference type="PANTHER" id="PTHR42973:SF39">
    <property type="entry name" value="FAD-BINDING PCMH-TYPE DOMAIN-CONTAINING PROTEIN"/>
    <property type="match status" value="1"/>
</dbReference>
<dbReference type="PROSITE" id="PS51387">
    <property type="entry name" value="FAD_PCMH"/>
    <property type="match status" value="1"/>
</dbReference>
<dbReference type="InterPro" id="IPR016166">
    <property type="entry name" value="FAD-bd_PCMH"/>
</dbReference>
<dbReference type="EMBL" id="JALPTH010000010">
    <property type="protein sequence ID" value="MCK8678204.1"/>
    <property type="molecule type" value="Genomic_DNA"/>
</dbReference>
<dbReference type="PROSITE" id="PS00862">
    <property type="entry name" value="OX2_COVAL_FAD"/>
    <property type="match status" value="1"/>
</dbReference>
<feature type="domain" description="FAD-binding PCMH-type" evidence="6">
    <location>
        <begin position="48"/>
        <end position="217"/>
    </location>
</feature>
<name>A0ABT0IA91_9ACTN</name>
<protein>
    <submittedName>
        <fullName evidence="7">FAD-binding oxidoreductase</fullName>
    </submittedName>
</protein>
<dbReference type="InterPro" id="IPR050416">
    <property type="entry name" value="FAD-linked_Oxidoreductase"/>
</dbReference>
<dbReference type="Gene3D" id="3.30.43.10">
    <property type="entry name" value="Uridine Diphospho-n-acetylenolpyruvylglucosamine Reductase, domain 2"/>
    <property type="match status" value="1"/>
</dbReference>
<dbReference type="Gene3D" id="3.30.465.10">
    <property type="match status" value="1"/>
</dbReference>
<proteinExistence type="inferred from homology"/>
<dbReference type="SUPFAM" id="SSF56176">
    <property type="entry name" value="FAD-binding/transporter-associated domain-like"/>
    <property type="match status" value="1"/>
</dbReference>
<evidence type="ECO:0000313" key="8">
    <source>
        <dbReference type="Proteomes" id="UP001522868"/>
    </source>
</evidence>
<organism evidence="7 8">
    <name type="scientific">Streptomyces lichenis</name>
    <dbReference type="NCBI Taxonomy" id="2306967"/>
    <lineage>
        <taxon>Bacteria</taxon>
        <taxon>Bacillati</taxon>
        <taxon>Actinomycetota</taxon>
        <taxon>Actinomycetes</taxon>
        <taxon>Kitasatosporales</taxon>
        <taxon>Streptomycetaceae</taxon>
        <taxon>Streptomyces</taxon>
    </lineage>
</organism>
<dbReference type="InterPro" id="IPR016167">
    <property type="entry name" value="FAD-bd_PCMH_sub1"/>
</dbReference>